<reference evidence="8 9" key="1">
    <citation type="submission" date="2011-02" db="EMBL/GenBank/DDBJ databases">
        <title>The Genome Sequence of Sphaeroforma arctica JP610.</title>
        <authorList>
            <consortium name="The Broad Institute Genome Sequencing Platform"/>
            <person name="Russ C."/>
            <person name="Cuomo C."/>
            <person name="Young S.K."/>
            <person name="Zeng Q."/>
            <person name="Gargeya S."/>
            <person name="Alvarado L."/>
            <person name="Berlin A."/>
            <person name="Chapman S.B."/>
            <person name="Chen Z."/>
            <person name="Freedman E."/>
            <person name="Gellesch M."/>
            <person name="Goldberg J."/>
            <person name="Griggs A."/>
            <person name="Gujja S."/>
            <person name="Heilman E."/>
            <person name="Heiman D."/>
            <person name="Howarth C."/>
            <person name="Mehta T."/>
            <person name="Neiman D."/>
            <person name="Pearson M."/>
            <person name="Roberts A."/>
            <person name="Saif S."/>
            <person name="Shea T."/>
            <person name="Shenoy N."/>
            <person name="Sisk P."/>
            <person name="Stolte C."/>
            <person name="Sykes S."/>
            <person name="White J."/>
            <person name="Yandava C."/>
            <person name="Burger G."/>
            <person name="Gray M.W."/>
            <person name="Holland P.W.H."/>
            <person name="King N."/>
            <person name="Lang F.B.F."/>
            <person name="Roger A.J."/>
            <person name="Ruiz-Trillo I."/>
            <person name="Haas B."/>
            <person name="Nusbaum C."/>
            <person name="Birren B."/>
        </authorList>
    </citation>
    <scope>NUCLEOTIDE SEQUENCE [LARGE SCALE GENOMIC DNA]</scope>
    <source>
        <strain evidence="8 9">JP610</strain>
    </source>
</reference>
<evidence type="ECO:0000256" key="4">
    <source>
        <dbReference type="ARBA" id="ARBA00023136"/>
    </source>
</evidence>
<dbReference type="RefSeq" id="XP_014156612.1">
    <property type="nucleotide sequence ID" value="XM_014301137.1"/>
</dbReference>
<evidence type="ECO:0000256" key="3">
    <source>
        <dbReference type="ARBA" id="ARBA00022989"/>
    </source>
</evidence>
<keyword evidence="4 6" id="KW-0472">Membrane</keyword>
<gene>
    <name evidence="8" type="ORF">SARC_05011</name>
</gene>
<organism evidence="8 9">
    <name type="scientific">Sphaeroforma arctica JP610</name>
    <dbReference type="NCBI Taxonomy" id="667725"/>
    <lineage>
        <taxon>Eukaryota</taxon>
        <taxon>Ichthyosporea</taxon>
        <taxon>Ichthyophonida</taxon>
        <taxon>Sphaeroforma</taxon>
    </lineage>
</organism>
<protein>
    <recommendedName>
        <fullName evidence="7">Amino acid transporter transmembrane domain-containing protein</fullName>
    </recommendedName>
</protein>
<evidence type="ECO:0000259" key="7">
    <source>
        <dbReference type="Pfam" id="PF01490"/>
    </source>
</evidence>
<feature type="transmembrane region" description="Helical" evidence="6">
    <location>
        <begin position="467"/>
        <end position="491"/>
    </location>
</feature>
<dbReference type="InterPro" id="IPR013057">
    <property type="entry name" value="AA_transpt_TM"/>
</dbReference>
<feature type="transmembrane region" description="Helical" evidence="6">
    <location>
        <begin position="84"/>
        <end position="106"/>
    </location>
</feature>
<dbReference type="GO" id="GO:0016020">
    <property type="term" value="C:membrane"/>
    <property type="evidence" value="ECO:0007669"/>
    <property type="project" value="UniProtKB-SubCell"/>
</dbReference>
<evidence type="ECO:0000313" key="9">
    <source>
        <dbReference type="Proteomes" id="UP000054560"/>
    </source>
</evidence>
<comment type="subcellular location">
    <subcellularLocation>
        <location evidence="1">Membrane</location>
    </subcellularLocation>
</comment>
<evidence type="ECO:0000256" key="1">
    <source>
        <dbReference type="ARBA" id="ARBA00004370"/>
    </source>
</evidence>
<keyword evidence="3 6" id="KW-1133">Transmembrane helix</keyword>
<feature type="region of interest" description="Disordered" evidence="5">
    <location>
        <begin position="122"/>
        <end position="141"/>
    </location>
</feature>
<feature type="transmembrane region" description="Helical" evidence="6">
    <location>
        <begin position="440"/>
        <end position="461"/>
    </location>
</feature>
<feature type="transmembrane region" description="Helical" evidence="6">
    <location>
        <begin position="397"/>
        <end position="419"/>
    </location>
</feature>
<feature type="transmembrane region" description="Helical" evidence="6">
    <location>
        <begin position="186"/>
        <end position="208"/>
    </location>
</feature>
<evidence type="ECO:0000256" key="5">
    <source>
        <dbReference type="SAM" id="MobiDB-lite"/>
    </source>
</evidence>
<keyword evidence="9" id="KW-1185">Reference proteome</keyword>
<dbReference type="PANTHER" id="PTHR16189:SF13">
    <property type="entry name" value="AMINO ACID TRANSPORTER TRANSMEMBRANE DOMAIN-CONTAINING PROTEIN"/>
    <property type="match status" value="1"/>
</dbReference>
<dbReference type="AlphaFoldDB" id="A0A0L0G0W6"/>
<feature type="transmembrane region" description="Helical" evidence="6">
    <location>
        <begin position="228"/>
        <end position="247"/>
    </location>
</feature>
<evidence type="ECO:0000313" key="8">
    <source>
        <dbReference type="EMBL" id="KNC82710.1"/>
    </source>
</evidence>
<sequence>MTDHVDAVSKPLTKLPIETTPLLGLNVNVEHTSDNESADSTGTGTATATATTTATYGSIAASSTLFNGLVGVGSFSLPYAFKTAGLGLGLCILLIGAACSIITNIYTLDFLARAPETTALADKEKRERLEDHGTPRNADFSHPTSSTLITSTEVVHEISSVQVYSFSDLAGLFAGPIIKLLSQASIIAYGTPLAMATVFSSSAASLYFSTMQSGDCDVFSASPSVECIGSYYSILTLFTFLMVCMVYKELTALADLQQILTVYRGLTFFIMLLTVGRKLYIDGMYALDSRLHTTGYFHFDQFAAAFGPIFNALTTQYQVPPAIYPLKNKAKSMNVVTGYVSVATVIYVLVGVMCALAFDKVNPLVILEWSSYTGCGNGFEPCASNTFPSLLASSIKLLILGFPLFNVISCFPLTCFCVGENLLSCMPEATVARFGREATFLACRMIICTISITVAACMVRIDTLQTIVGLTGSVIGLSLPIFIEMCSIYMWPNQHKTPYTFQFITSNAFLKAFLVISMICTSAALATFKV</sequence>
<feature type="transmembrane region" description="Helical" evidence="6">
    <location>
        <begin position="503"/>
        <end position="528"/>
    </location>
</feature>
<dbReference type="Proteomes" id="UP000054560">
    <property type="component" value="Unassembled WGS sequence"/>
</dbReference>
<feature type="transmembrane region" description="Helical" evidence="6">
    <location>
        <begin position="296"/>
        <end position="314"/>
    </location>
</feature>
<accession>A0A0L0G0W6</accession>
<evidence type="ECO:0000256" key="2">
    <source>
        <dbReference type="ARBA" id="ARBA00022692"/>
    </source>
</evidence>
<dbReference type="EMBL" id="KQ241900">
    <property type="protein sequence ID" value="KNC82710.1"/>
    <property type="molecule type" value="Genomic_DNA"/>
</dbReference>
<dbReference type="GeneID" id="25905515"/>
<dbReference type="Pfam" id="PF01490">
    <property type="entry name" value="Aa_trans"/>
    <property type="match status" value="1"/>
</dbReference>
<proteinExistence type="predicted"/>
<feature type="compositionally biased region" description="Basic and acidic residues" evidence="5">
    <location>
        <begin position="122"/>
        <end position="134"/>
    </location>
</feature>
<name>A0A0L0G0W6_9EUKA</name>
<keyword evidence="2 6" id="KW-0812">Transmembrane</keyword>
<dbReference type="eggNOG" id="KOG3832">
    <property type="taxonomic scope" value="Eukaryota"/>
</dbReference>
<dbReference type="OrthoDB" id="294541at2759"/>
<dbReference type="PANTHER" id="PTHR16189">
    <property type="entry name" value="TRANSMEMBRANE PROTEIN 104-RELATED"/>
    <property type="match status" value="1"/>
</dbReference>
<feature type="domain" description="Amino acid transporter transmembrane" evidence="7">
    <location>
        <begin position="60"/>
        <end position="105"/>
    </location>
</feature>
<feature type="transmembrane region" description="Helical" evidence="6">
    <location>
        <begin position="259"/>
        <end position="276"/>
    </location>
</feature>
<feature type="transmembrane region" description="Helical" evidence="6">
    <location>
        <begin position="335"/>
        <end position="358"/>
    </location>
</feature>
<evidence type="ECO:0000256" key="6">
    <source>
        <dbReference type="SAM" id="Phobius"/>
    </source>
</evidence>